<feature type="transmembrane region" description="Helical" evidence="7">
    <location>
        <begin position="132"/>
        <end position="150"/>
    </location>
</feature>
<feature type="transmembrane region" description="Helical" evidence="7">
    <location>
        <begin position="184"/>
        <end position="207"/>
    </location>
</feature>
<evidence type="ECO:0000256" key="2">
    <source>
        <dbReference type="ARBA" id="ARBA00022475"/>
    </source>
</evidence>
<reference evidence="9" key="2">
    <citation type="submission" date="2021-09" db="EMBL/GenBank/DDBJ databases">
        <authorList>
            <person name="Gilroy R."/>
        </authorList>
    </citation>
    <scope>NUCLEOTIDE SEQUENCE</scope>
    <source>
        <strain evidence="9">ChiGjej2B2-19336</strain>
    </source>
</reference>
<comment type="subcellular location">
    <subcellularLocation>
        <location evidence="1">Cell membrane</location>
        <topology evidence="1">Multi-pass membrane protein</topology>
    </subcellularLocation>
</comment>
<keyword evidence="4 7" id="KW-1133">Transmembrane helix</keyword>
<keyword evidence="2" id="KW-1003">Cell membrane</keyword>
<evidence type="ECO:0000313" key="9">
    <source>
        <dbReference type="EMBL" id="HJD96619.1"/>
    </source>
</evidence>
<accession>A0A921DQM0</accession>
<dbReference type="PANTHER" id="PTHR34390">
    <property type="entry name" value="UPF0442 PROTEIN YJJB-RELATED"/>
    <property type="match status" value="1"/>
</dbReference>
<dbReference type="Pfam" id="PF06738">
    <property type="entry name" value="ThrE"/>
    <property type="match status" value="1"/>
</dbReference>
<evidence type="ECO:0000256" key="4">
    <source>
        <dbReference type="ARBA" id="ARBA00022989"/>
    </source>
</evidence>
<dbReference type="InterPro" id="IPR050539">
    <property type="entry name" value="ThrE_Dicarb/AminoAcid_Exp"/>
</dbReference>
<evidence type="ECO:0000313" key="10">
    <source>
        <dbReference type="Proteomes" id="UP000698963"/>
    </source>
</evidence>
<gene>
    <name evidence="9" type="ORF">K8W16_03100</name>
</gene>
<feature type="transmembrane region" description="Helical" evidence="7">
    <location>
        <begin position="213"/>
        <end position="231"/>
    </location>
</feature>
<proteinExistence type="inferred from homology"/>
<dbReference type="Proteomes" id="UP000698963">
    <property type="component" value="Unassembled WGS sequence"/>
</dbReference>
<dbReference type="GO" id="GO:0005886">
    <property type="term" value="C:plasma membrane"/>
    <property type="evidence" value="ECO:0007669"/>
    <property type="project" value="UniProtKB-SubCell"/>
</dbReference>
<organism evidence="9 10">
    <name type="scientific">Mailhella massiliensis</name>
    <dbReference type="NCBI Taxonomy" id="1903261"/>
    <lineage>
        <taxon>Bacteria</taxon>
        <taxon>Pseudomonadati</taxon>
        <taxon>Thermodesulfobacteriota</taxon>
        <taxon>Desulfovibrionia</taxon>
        <taxon>Desulfovibrionales</taxon>
        <taxon>Desulfovibrionaceae</taxon>
        <taxon>Mailhella</taxon>
    </lineage>
</organism>
<dbReference type="RefSeq" id="WP_304121060.1">
    <property type="nucleotide sequence ID" value="NZ_DYZA01000058.1"/>
</dbReference>
<comment type="caution">
    <text evidence="9">The sequence shown here is derived from an EMBL/GenBank/DDBJ whole genome shotgun (WGS) entry which is preliminary data.</text>
</comment>
<comment type="similarity">
    <text evidence="6">Belongs to the ThrE exporter (TC 2.A.79) family.</text>
</comment>
<name>A0A921DQM0_9BACT</name>
<reference evidence="9" key="1">
    <citation type="journal article" date="2021" name="PeerJ">
        <title>Extensive microbial diversity within the chicken gut microbiome revealed by metagenomics and culture.</title>
        <authorList>
            <person name="Gilroy R."/>
            <person name="Ravi A."/>
            <person name="Getino M."/>
            <person name="Pursley I."/>
            <person name="Horton D.L."/>
            <person name="Alikhan N.F."/>
            <person name="Baker D."/>
            <person name="Gharbi K."/>
            <person name="Hall N."/>
            <person name="Watson M."/>
            <person name="Adriaenssens E.M."/>
            <person name="Foster-Nyarko E."/>
            <person name="Jarju S."/>
            <person name="Secka A."/>
            <person name="Antonio M."/>
            <person name="Oren A."/>
            <person name="Chaudhuri R.R."/>
            <person name="La Ragione R."/>
            <person name="Hildebrand F."/>
            <person name="Pallen M.J."/>
        </authorList>
    </citation>
    <scope>NUCLEOTIDE SEQUENCE</scope>
    <source>
        <strain evidence="9">ChiGjej2B2-19336</strain>
    </source>
</reference>
<evidence type="ECO:0000256" key="7">
    <source>
        <dbReference type="SAM" id="Phobius"/>
    </source>
</evidence>
<evidence type="ECO:0000256" key="1">
    <source>
        <dbReference type="ARBA" id="ARBA00004651"/>
    </source>
</evidence>
<evidence type="ECO:0000256" key="6">
    <source>
        <dbReference type="ARBA" id="ARBA00034125"/>
    </source>
</evidence>
<dbReference type="GO" id="GO:0015744">
    <property type="term" value="P:succinate transport"/>
    <property type="evidence" value="ECO:0007669"/>
    <property type="project" value="TreeGrafter"/>
</dbReference>
<sequence length="267" mass="29274">MARYYLAEQVALEHASSLDYAQEFLFNALNIGEAMLISGAEVSRVEDSVRRICMAYGAEKVDVFTITSAIVVTVYSPMFGAVTQTRRITSTKYDLFKLSRLNALSRRICEEMPLFEVVENELEEIRTKTPQYSFAVMLGTYALISASFTLFFGGQWLDAAASAVIGIFLKYMESVSRYLELPANVAAVLWSFAGGCLALLFVSAGFGCSAEKISIGNIMLLIPGMLLTNSIRDIFNGDTLSALLGFCNAFLLAALIAFGFALPTLIW</sequence>
<dbReference type="InterPro" id="IPR010619">
    <property type="entry name" value="ThrE-like_N"/>
</dbReference>
<feature type="domain" description="Threonine/serine exporter-like N-terminal" evidence="8">
    <location>
        <begin position="28"/>
        <end position="262"/>
    </location>
</feature>
<dbReference type="AlphaFoldDB" id="A0A921DQM0"/>
<dbReference type="PANTHER" id="PTHR34390:SF2">
    <property type="entry name" value="SUCCINATE TRANSPORTER SUBUNIT YJJP-RELATED"/>
    <property type="match status" value="1"/>
</dbReference>
<dbReference type="EMBL" id="DYZA01000058">
    <property type="protein sequence ID" value="HJD96619.1"/>
    <property type="molecule type" value="Genomic_DNA"/>
</dbReference>
<feature type="transmembrane region" description="Helical" evidence="7">
    <location>
        <begin position="243"/>
        <end position="266"/>
    </location>
</feature>
<keyword evidence="3 7" id="KW-0812">Transmembrane</keyword>
<evidence type="ECO:0000256" key="3">
    <source>
        <dbReference type="ARBA" id="ARBA00022692"/>
    </source>
</evidence>
<protein>
    <submittedName>
        <fullName evidence="9">Threonine/serine exporter family protein</fullName>
    </submittedName>
</protein>
<evidence type="ECO:0000256" key="5">
    <source>
        <dbReference type="ARBA" id="ARBA00023136"/>
    </source>
</evidence>
<dbReference type="GO" id="GO:0022857">
    <property type="term" value="F:transmembrane transporter activity"/>
    <property type="evidence" value="ECO:0007669"/>
    <property type="project" value="InterPro"/>
</dbReference>
<evidence type="ECO:0000259" key="8">
    <source>
        <dbReference type="Pfam" id="PF06738"/>
    </source>
</evidence>
<keyword evidence="5 7" id="KW-0472">Membrane</keyword>